<dbReference type="SUPFAM" id="SSF52218">
    <property type="entry name" value="Flavoproteins"/>
    <property type="match status" value="1"/>
</dbReference>
<proteinExistence type="inferred from homology"/>
<evidence type="ECO:0000256" key="6">
    <source>
        <dbReference type="HAMAP-Rule" id="MF_01216"/>
    </source>
</evidence>
<comment type="caution">
    <text evidence="8">The sequence shown here is derived from an EMBL/GenBank/DDBJ whole genome shotgun (WGS) entry which is preliminary data.</text>
</comment>
<dbReference type="InterPro" id="IPR023048">
    <property type="entry name" value="NADH:quinone_OxRdtase_FMN_depd"/>
</dbReference>
<comment type="function">
    <text evidence="6">Quinone reductase that provides resistance to thiol-specific stress caused by electrophilic quinones.</text>
</comment>
<keyword evidence="4 6" id="KW-0520">NAD</keyword>
<accession>A0ABU9TPC0</accession>
<comment type="function">
    <text evidence="6">Also exhibits azoreductase activity. Catalyzes the reductive cleavage of the azo bond in aromatic azo compounds to the corresponding amines.</text>
</comment>
<evidence type="ECO:0000313" key="9">
    <source>
        <dbReference type="Proteomes" id="UP001449225"/>
    </source>
</evidence>
<dbReference type="InterPro" id="IPR050104">
    <property type="entry name" value="FMN-dep_NADH:Q_OxRdtase_AzoR1"/>
</dbReference>
<dbReference type="InterPro" id="IPR003680">
    <property type="entry name" value="Flavodoxin_fold"/>
</dbReference>
<organism evidence="8 9">
    <name type="scientific">Neptuniibacter pectenicola</name>
    <dbReference type="NCBI Taxonomy" id="1806669"/>
    <lineage>
        <taxon>Bacteria</taxon>
        <taxon>Pseudomonadati</taxon>
        <taxon>Pseudomonadota</taxon>
        <taxon>Gammaproteobacteria</taxon>
        <taxon>Oceanospirillales</taxon>
        <taxon>Oceanospirillaceae</taxon>
        <taxon>Neptuniibacter</taxon>
    </lineage>
</organism>
<dbReference type="EC" id="1.7.1.17" evidence="6"/>
<evidence type="ECO:0000256" key="2">
    <source>
        <dbReference type="ARBA" id="ARBA00022643"/>
    </source>
</evidence>
<sequence>MATLLHIKSSIFGDEGKSSQLAATFIEHWKQANPKGRVLVRDLIAEELPHLDSFVVGALMTPEAERSEAQQALVDRSDQFIREIKAADKIIIGVPMYNFSIPTQLKAYFDLLARAGVTFKYTDQGSVGLIEDKPVYLFATRGGLYNESGIDFQIPFVKQFLGFIGLTSVQVIFAEGLSMGAVAAGSLAQAEQQVAALN</sequence>
<comment type="similarity">
    <text evidence="6">Belongs to the azoreductase type 1 family.</text>
</comment>
<comment type="cofactor">
    <cofactor evidence="6">
        <name>FMN</name>
        <dbReference type="ChEBI" id="CHEBI:58210"/>
    </cofactor>
    <text evidence="6">Binds 1 FMN per subunit.</text>
</comment>
<evidence type="ECO:0000259" key="7">
    <source>
        <dbReference type="Pfam" id="PF02525"/>
    </source>
</evidence>
<comment type="catalytic activity">
    <reaction evidence="6">
        <text>2 a quinone + NADH + H(+) = 2 a 1,4-benzosemiquinone + NAD(+)</text>
        <dbReference type="Rhea" id="RHEA:65952"/>
        <dbReference type="ChEBI" id="CHEBI:15378"/>
        <dbReference type="ChEBI" id="CHEBI:57540"/>
        <dbReference type="ChEBI" id="CHEBI:57945"/>
        <dbReference type="ChEBI" id="CHEBI:132124"/>
        <dbReference type="ChEBI" id="CHEBI:134225"/>
    </reaction>
</comment>
<evidence type="ECO:0000256" key="5">
    <source>
        <dbReference type="ARBA" id="ARBA00048542"/>
    </source>
</evidence>
<feature type="binding site" evidence="6">
    <location>
        <begin position="140"/>
        <end position="143"/>
    </location>
    <ligand>
        <name>FMN</name>
        <dbReference type="ChEBI" id="CHEBI:58210"/>
    </ligand>
</feature>
<protein>
    <recommendedName>
        <fullName evidence="6">FMN dependent NADH:quinone oxidoreductase</fullName>
        <ecNumber evidence="6">1.6.5.-</ecNumber>
    </recommendedName>
    <alternativeName>
        <fullName evidence="6">Azo-dye reductase</fullName>
    </alternativeName>
    <alternativeName>
        <fullName evidence="6">FMN-dependent NADH-azo compound oxidoreductase</fullName>
    </alternativeName>
    <alternativeName>
        <fullName evidence="6">FMN-dependent NADH-azoreductase</fullName>
        <ecNumber evidence="6">1.7.1.17</ecNumber>
    </alternativeName>
</protein>
<feature type="binding site" evidence="6">
    <location>
        <position position="10"/>
    </location>
    <ligand>
        <name>FMN</name>
        <dbReference type="ChEBI" id="CHEBI:58210"/>
    </ligand>
</feature>
<dbReference type="Proteomes" id="UP001449225">
    <property type="component" value="Unassembled WGS sequence"/>
</dbReference>
<keyword evidence="9" id="KW-1185">Reference proteome</keyword>
<dbReference type="RefSeq" id="WP_342853509.1">
    <property type="nucleotide sequence ID" value="NZ_JBBMRA010000001.1"/>
</dbReference>
<dbReference type="PANTHER" id="PTHR43741:SF2">
    <property type="entry name" value="FMN-DEPENDENT NADH:QUINONE OXIDOREDUCTASE"/>
    <property type="match status" value="1"/>
</dbReference>
<name>A0ABU9TPC0_9GAMM</name>
<dbReference type="InterPro" id="IPR029039">
    <property type="entry name" value="Flavoprotein-like_sf"/>
</dbReference>
<evidence type="ECO:0000256" key="1">
    <source>
        <dbReference type="ARBA" id="ARBA00022630"/>
    </source>
</evidence>
<dbReference type="Pfam" id="PF02525">
    <property type="entry name" value="Flavodoxin_2"/>
    <property type="match status" value="1"/>
</dbReference>
<comment type="catalytic activity">
    <reaction evidence="5">
        <text>N,N-dimethyl-1,4-phenylenediamine + anthranilate + 2 NAD(+) = 2-(4-dimethylaminophenyl)diazenylbenzoate + 2 NADH + 2 H(+)</text>
        <dbReference type="Rhea" id="RHEA:55872"/>
        <dbReference type="ChEBI" id="CHEBI:15378"/>
        <dbReference type="ChEBI" id="CHEBI:15783"/>
        <dbReference type="ChEBI" id="CHEBI:16567"/>
        <dbReference type="ChEBI" id="CHEBI:57540"/>
        <dbReference type="ChEBI" id="CHEBI:57945"/>
        <dbReference type="ChEBI" id="CHEBI:71579"/>
        <dbReference type="EC" id="1.7.1.17"/>
    </reaction>
    <physiologicalReaction direction="right-to-left" evidence="5">
        <dbReference type="Rhea" id="RHEA:55874"/>
    </physiologicalReaction>
</comment>
<evidence type="ECO:0000256" key="3">
    <source>
        <dbReference type="ARBA" id="ARBA00023002"/>
    </source>
</evidence>
<keyword evidence="1 6" id="KW-0285">Flavoprotein</keyword>
<dbReference type="PANTHER" id="PTHR43741">
    <property type="entry name" value="FMN-DEPENDENT NADH-AZOREDUCTASE 1"/>
    <property type="match status" value="1"/>
</dbReference>
<feature type="binding site" evidence="6">
    <location>
        <begin position="96"/>
        <end position="99"/>
    </location>
    <ligand>
        <name>FMN</name>
        <dbReference type="ChEBI" id="CHEBI:58210"/>
    </ligand>
</feature>
<evidence type="ECO:0000256" key="4">
    <source>
        <dbReference type="ARBA" id="ARBA00023027"/>
    </source>
</evidence>
<keyword evidence="2 6" id="KW-0288">FMN</keyword>
<keyword evidence="3 6" id="KW-0560">Oxidoreductase</keyword>
<gene>
    <name evidence="6" type="primary">azoR</name>
    <name evidence="8" type="ORF">WNY58_01685</name>
</gene>
<reference evidence="8 9" key="1">
    <citation type="submission" date="2024-03" db="EMBL/GenBank/DDBJ databases">
        <title>Community enrichment and isolation of bacterial strains for fucoidan degradation.</title>
        <authorList>
            <person name="Sichert A."/>
        </authorList>
    </citation>
    <scope>NUCLEOTIDE SEQUENCE [LARGE SCALE GENOMIC DNA]</scope>
    <source>
        <strain evidence="8 9">AS76</strain>
    </source>
</reference>
<evidence type="ECO:0000313" key="8">
    <source>
        <dbReference type="EMBL" id="MEM5535092.1"/>
    </source>
</evidence>
<comment type="caution">
    <text evidence="6">Lacks conserved residue(s) required for the propagation of feature annotation.</text>
</comment>
<dbReference type="HAMAP" id="MF_01216">
    <property type="entry name" value="Azoreductase_type1"/>
    <property type="match status" value="1"/>
</dbReference>
<dbReference type="EMBL" id="JBBMRA010000001">
    <property type="protein sequence ID" value="MEM5535092.1"/>
    <property type="molecule type" value="Genomic_DNA"/>
</dbReference>
<dbReference type="EC" id="1.6.5.-" evidence="6"/>
<feature type="domain" description="Flavodoxin-like fold" evidence="7">
    <location>
        <begin position="3"/>
        <end position="196"/>
    </location>
</feature>
<comment type="subunit">
    <text evidence="6">Homodimer.</text>
</comment>
<dbReference type="Gene3D" id="3.40.50.360">
    <property type="match status" value="1"/>
</dbReference>